<evidence type="ECO:0000256" key="6">
    <source>
        <dbReference type="SAM" id="MobiDB-lite"/>
    </source>
</evidence>
<dbReference type="PANTHER" id="PTHR40277">
    <property type="entry name" value="BLL5419 PROTEIN"/>
    <property type="match status" value="1"/>
</dbReference>
<dbReference type="EMBL" id="JAVAMQ010000013">
    <property type="protein sequence ID" value="MDP5308195.1"/>
    <property type="molecule type" value="Genomic_DNA"/>
</dbReference>
<feature type="transmembrane region" description="Helical" evidence="7">
    <location>
        <begin position="150"/>
        <end position="171"/>
    </location>
</feature>
<evidence type="ECO:0000313" key="8">
    <source>
        <dbReference type="EMBL" id="MDP5308195.1"/>
    </source>
</evidence>
<evidence type="ECO:0000256" key="4">
    <source>
        <dbReference type="ARBA" id="ARBA00022989"/>
    </source>
</evidence>
<dbReference type="RefSeq" id="WP_305964039.1">
    <property type="nucleotide sequence ID" value="NZ_JAVAMQ010000013.1"/>
</dbReference>
<feature type="transmembrane region" description="Helical" evidence="7">
    <location>
        <begin position="121"/>
        <end position="144"/>
    </location>
</feature>
<sequence length="339" mass="34327">MSRAALPARLAVAAALLALLWTALAGGEALARLRGLHPGWALAALAALSLQTVLAALRWRLTAARLGIGLGRRRALGEYYLAQLVNQTLPGGMLGDVGRALRNASGGGMLRAGQAVMLERLMGNAVLLAVLLGAVAAALTLSGQPPLPGWLLQALLACLGAVALAAALVGLPRGGDGRLARLAGSLREALRAGLLARGVLGRQILLSLGTVAANLAGFAFAARATGTALPLLAALVMLPMILFAMLIPLSISGWGLREGAAAALFPMAGFSPGAGLAASIAFGLIFLLASLPGLVVLLRRPAPGRDGGGAGNASQPQEVEEPGPPADCPRIRLIKEMTR</sequence>
<keyword evidence="3 7" id="KW-0812">Transmembrane</keyword>
<feature type="transmembrane region" description="Helical" evidence="7">
    <location>
        <begin position="276"/>
        <end position="298"/>
    </location>
</feature>
<evidence type="ECO:0000256" key="7">
    <source>
        <dbReference type="SAM" id="Phobius"/>
    </source>
</evidence>
<comment type="caution">
    <text evidence="8">The sequence shown here is derived from an EMBL/GenBank/DDBJ whole genome shotgun (WGS) entry which is preliminary data.</text>
</comment>
<feature type="transmembrane region" description="Helical" evidence="7">
    <location>
        <begin position="35"/>
        <end position="57"/>
    </location>
</feature>
<dbReference type="Proteomes" id="UP001224997">
    <property type="component" value="Unassembled WGS sequence"/>
</dbReference>
<dbReference type="PANTHER" id="PTHR40277:SF1">
    <property type="entry name" value="BLL5419 PROTEIN"/>
    <property type="match status" value="1"/>
</dbReference>
<dbReference type="Pfam" id="PF03706">
    <property type="entry name" value="LPG_synthase_TM"/>
    <property type="match status" value="1"/>
</dbReference>
<name>A0ABT9JEQ3_9RHOB</name>
<protein>
    <submittedName>
        <fullName evidence="8">Lysylphosphatidylglycerol synthase transmembrane domain-containing protein</fullName>
    </submittedName>
</protein>
<evidence type="ECO:0000313" key="9">
    <source>
        <dbReference type="Proteomes" id="UP001224997"/>
    </source>
</evidence>
<feature type="region of interest" description="Disordered" evidence="6">
    <location>
        <begin position="306"/>
        <end position="339"/>
    </location>
</feature>
<organism evidence="8 9">
    <name type="scientific">Paracoccus spongiarum</name>
    <dbReference type="NCBI Taxonomy" id="3064387"/>
    <lineage>
        <taxon>Bacteria</taxon>
        <taxon>Pseudomonadati</taxon>
        <taxon>Pseudomonadota</taxon>
        <taxon>Alphaproteobacteria</taxon>
        <taxon>Rhodobacterales</taxon>
        <taxon>Paracoccaceae</taxon>
        <taxon>Paracoccus</taxon>
    </lineage>
</organism>
<dbReference type="InterPro" id="IPR022791">
    <property type="entry name" value="L-PG_synthase/AglD"/>
</dbReference>
<evidence type="ECO:0000256" key="3">
    <source>
        <dbReference type="ARBA" id="ARBA00022692"/>
    </source>
</evidence>
<evidence type="ECO:0000256" key="5">
    <source>
        <dbReference type="ARBA" id="ARBA00023136"/>
    </source>
</evidence>
<proteinExistence type="predicted"/>
<feature type="compositionally biased region" description="Basic and acidic residues" evidence="6">
    <location>
        <begin position="329"/>
        <end position="339"/>
    </location>
</feature>
<comment type="subcellular location">
    <subcellularLocation>
        <location evidence="1">Cell membrane</location>
        <topology evidence="1">Multi-pass membrane protein</topology>
    </subcellularLocation>
</comment>
<keyword evidence="9" id="KW-1185">Reference proteome</keyword>
<accession>A0ABT9JEQ3</accession>
<keyword evidence="5 7" id="KW-0472">Membrane</keyword>
<gene>
    <name evidence="8" type="ORF">Q5Y72_13975</name>
</gene>
<keyword evidence="4 7" id="KW-1133">Transmembrane helix</keyword>
<evidence type="ECO:0000256" key="2">
    <source>
        <dbReference type="ARBA" id="ARBA00022475"/>
    </source>
</evidence>
<evidence type="ECO:0000256" key="1">
    <source>
        <dbReference type="ARBA" id="ARBA00004651"/>
    </source>
</evidence>
<reference evidence="8 9" key="1">
    <citation type="submission" date="2023-08" db="EMBL/GenBank/DDBJ databases">
        <authorList>
            <person name="Park J.-S."/>
        </authorList>
    </citation>
    <scope>NUCLEOTIDE SEQUENCE [LARGE SCALE GENOMIC DNA]</scope>
    <source>
        <strain evidence="8 9">2205BS29-5</strain>
    </source>
</reference>
<feature type="transmembrane region" description="Helical" evidence="7">
    <location>
        <begin position="228"/>
        <end position="247"/>
    </location>
</feature>
<keyword evidence="2" id="KW-1003">Cell membrane</keyword>